<evidence type="ECO:0000313" key="2">
    <source>
        <dbReference type="Proteomes" id="UP000663873"/>
    </source>
</evidence>
<sequence>SSAQHSQLVPPQKSMSFTNNLYQQATNVGFQAQSGHPHQVRPGINYNNLNGMYSSNLASPTSTLTHSQANSQFLQFASTR</sequence>
<name>A0A821QGV9_9BILA</name>
<feature type="non-terminal residue" evidence="1">
    <location>
        <position position="1"/>
    </location>
</feature>
<evidence type="ECO:0000313" key="1">
    <source>
        <dbReference type="EMBL" id="CAF4823360.1"/>
    </source>
</evidence>
<dbReference type="AlphaFoldDB" id="A0A821QGV9"/>
<reference evidence="1" key="1">
    <citation type="submission" date="2021-02" db="EMBL/GenBank/DDBJ databases">
        <authorList>
            <person name="Nowell W R."/>
        </authorList>
    </citation>
    <scope>NUCLEOTIDE SEQUENCE</scope>
</reference>
<proteinExistence type="predicted"/>
<feature type="non-terminal residue" evidence="1">
    <location>
        <position position="80"/>
    </location>
</feature>
<comment type="caution">
    <text evidence="1">The sequence shown here is derived from an EMBL/GenBank/DDBJ whole genome shotgun (WGS) entry which is preliminary data.</text>
</comment>
<keyword evidence="2" id="KW-1185">Reference proteome</keyword>
<protein>
    <submittedName>
        <fullName evidence="1">Uncharacterized protein</fullName>
    </submittedName>
</protein>
<accession>A0A821QGV9</accession>
<dbReference type="Proteomes" id="UP000663873">
    <property type="component" value="Unassembled WGS sequence"/>
</dbReference>
<dbReference type="EMBL" id="CAJOBP010053631">
    <property type="protein sequence ID" value="CAF4823360.1"/>
    <property type="molecule type" value="Genomic_DNA"/>
</dbReference>
<organism evidence="1 2">
    <name type="scientific">Rotaria socialis</name>
    <dbReference type="NCBI Taxonomy" id="392032"/>
    <lineage>
        <taxon>Eukaryota</taxon>
        <taxon>Metazoa</taxon>
        <taxon>Spiralia</taxon>
        <taxon>Gnathifera</taxon>
        <taxon>Rotifera</taxon>
        <taxon>Eurotatoria</taxon>
        <taxon>Bdelloidea</taxon>
        <taxon>Philodinida</taxon>
        <taxon>Philodinidae</taxon>
        <taxon>Rotaria</taxon>
    </lineage>
</organism>
<gene>
    <name evidence="1" type="ORF">UJA718_LOCUS42260</name>
</gene>